<accession>A0A2P1PWR6</accession>
<proteinExistence type="predicted"/>
<evidence type="ECO:0000313" key="1">
    <source>
        <dbReference type="EMBL" id="AVP99279.1"/>
    </source>
</evidence>
<sequence length="154" mass="17261">MRAIFLLILGCLTACAIRKSDAEIERELELANQEWLRERRDECLAATGVCWLETLPELSLNDLKNWGAAIKIDCNLAFVDHTEITAKAECEGNILAAMEALVARYPEQLSSVSRGQLRYELTDDGCISLTNGYCACTFSGFAEVPLVWKRRLED</sequence>
<dbReference type="Proteomes" id="UP000241074">
    <property type="component" value="Chromosome"/>
</dbReference>
<reference evidence="1 2" key="1">
    <citation type="submission" date="2018-03" db="EMBL/GenBank/DDBJ databases">
        <title>Ahniella affigens gen. nov., sp. nov., a gammaproteobacterium isolated from sandy soil near a stream.</title>
        <authorList>
            <person name="Ko Y."/>
            <person name="Kim J.-H."/>
        </authorList>
    </citation>
    <scope>NUCLEOTIDE SEQUENCE [LARGE SCALE GENOMIC DNA]</scope>
    <source>
        <strain evidence="1 2">D13</strain>
    </source>
</reference>
<keyword evidence="2" id="KW-1185">Reference proteome</keyword>
<reference evidence="1 2" key="2">
    <citation type="submission" date="2018-03" db="EMBL/GenBank/DDBJ databases">
        <authorList>
            <person name="Keele B.F."/>
        </authorList>
    </citation>
    <scope>NUCLEOTIDE SEQUENCE [LARGE SCALE GENOMIC DNA]</scope>
    <source>
        <strain evidence="1 2">D13</strain>
    </source>
</reference>
<evidence type="ECO:0000313" key="2">
    <source>
        <dbReference type="Proteomes" id="UP000241074"/>
    </source>
</evidence>
<name>A0A2P1PWR6_9GAMM</name>
<dbReference type="EMBL" id="CP027860">
    <property type="protein sequence ID" value="AVP99279.1"/>
    <property type="molecule type" value="Genomic_DNA"/>
</dbReference>
<gene>
    <name evidence="1" type="ORF">C7S18_19840</name>
</gene>
<dbReference type="AlphaFoldDB" id="A0A2P1PWR6"/>
<protein>
    <submittedName>
        <fullName evidence="1">Uncharacterized protein</fullName>
    </submittedName>
</protein>
<dbReference type="KEGG" id="xba:C7S18_19840"/>
<organism evidence="1 2">
    <name type="scientific">Ahniella affigens</name>
    <dbReference type="NCBI Taxonomy" id="2021234"/>
    <lineage>
        <taxon>Bacteria</taxon>
        <taxon>Pseudomonadati</taxon>
        <taxon>Pseudomonadota</taxon>
        <taxon>Gammaproteobacteria</taxon>
        <taxon>Lysobacterales</taxon>
        <taxon>Rhodanobacteraceae</taxon>
        <taxon>Ahniella</taxon>
    </lineage>
</organism>